<evidence type="ECO:0000313" key="20">
    <source>
        <dbReference type="Proteomes" id="UP000197783"/>
    </source>
</evidence>
<evidence type="ECO:0000256" key="4">
    <source>
        <dbReference type="ARBA" id="ARBA00022457"/>
    </source>
</evidence>
<evidence type="ECO:0000313" key="19">
    <source>
        <dbReference type="EMBL" id="OWK29838.1"/>
    </source>
</evidence>
<keyword evidence="11 17" id="KW-0460">Magnesium</keyword>
<dbReference type="PANTHER" id="PTHR11076">
    <property type="entry name" value="DNA REPAIR POLYMERASE UMUC / TRANSFERASE FAMILY MEMBER"/>
    <property type="match status" value="1"/>
</dbReference>
<evidence type="ECO:0000256" key="2">
    <source>
        <dbReference type="ARBA" id="ARBA00010945"/>
    </source>
</evidence>
<keyword evidence="13 17" id="KW-0238">DNA-binding</keyword>
<dbReference type="Gene3D" id="3.40.1170.60">
    <property type="match status" value="1"/>
</dbReference>
<dbReference type="InterPro" id="IPR022880">
    <property type="entry name" value="DNApol_IV"/>
</dbReference>
<dbReference type="GO" id="GO:0003887">
    <property type="term" value="F:DNA-directed DNA polymerase activity"/>
    <property type="evidence" value="ECO:0007669"/>
    <property type="project" value="UniProtKB-UniRule"/>
</dbReference>
<keyword evidence="4 17" id="KW-0515">Mutator protein</keyword>
<keyword evidence="10 17" id="KW-0227">DNA damage</keyword>
<evidence type="ECO:0000256" key="10">
    <source>
        <dbReference type="ARBA" id="ARBA00022763"/>
    </source>
</evidence>
<dbReference type="GO" id="GO:0042276">
    <property type="term" value="P:error-prone translesion synthesis"/>
    <property type="evidence" value="ECO:0007669"/>
    <property type="project" value="TreeGrafter"/>
</dbReference>
<dbReference type="SUPFAM" id="SSF100879">
    <property type="entry name" value="Lesion bypass DNA polymerase (Y-family), little finger domain"/>
    <property type="match status" value="1"/>
</dbReference>
<keyword evidence="9 17" id="KW-0479">Metal-binding</keyword>
<keyword evidence="5 17" id="KW-0963">Cytoplasm</keyword>
<dbReference type="GO" id="GO:0000287">
    <property type="term" value="F:magnesium ion binding"/>
    <property type="evidence" value="ECO:0007669"/>
    <property type="project" value="UniProtKB-UniRule"/>
</dbReference>
<organism evidence="19 20">
    <name type="scientific">Sphingomonas mucosissima</name>
    <dbReference type="NCBI Taxonomy" id="370959"/>
    <lineage>
        <taxon>Bacteria</taxon>
        <taxon>Pseudomonadati</taxon>
        <taxon>Pseudomonadota</taxon>
        <taxon>Alphaproteobacteria</taxon>
        <taxon>Sphingomonadales</taxon>
        <taxon>Sphingomonadaceae</taxon>
        <taxon>Sphingomonas</taxon>
    </lineage>
</organism>
<evidence type="ECO:0000256" key="6">
    <source>
        <dbReference type="ARBA" id="ARBA00022679"/>
    </source>
</evidence>
<dbReference type="InterPro" id="IPR017961">
    <property type="entry name" value="DNA_pol_Y-fam_little_finger"/>
</dbReference>
<dbReference type="Gene3D" id="3.30.70.270">
    <property type="match status" value="1"/>
</dbReference>
<dbReference type="CDD" id="cd03586">
    <property type="entry name" value="PolY_Pol_IV_kappa"/>
    <property type="match status" value="1"/>
</dbReference>
<evidence type="ECO:0000256" key="14">
    <source>
        <dbReference type="ARBA" id="ARBA00023204"/>
    </source>
</evidence>
<evidence type="ECO:0000259" key="18">
    <source>
        <dbReference type="PROSITE" id="PS50173"/>
    </source>
</evidence>
<feature type="binding site" evidence="17">
    <location>
        <position position="18"/>
    </location>
    <ligand>
        <name>Mg(2+)</name>
        <dbReference type="ChEBI" id="CHEBI:18420"/>
    </ligand>
</feature>
<feature type="site" description="Substrate discrimination" evidence="17">
    <location>
        <position position="23"/>
    </location>
</feature>
<evidence type="ECO:0000256" key="7">
    <source>
        <dbReference type="ARBA" id="ARBA00022695"/>
    </source>
</evidence>
<evidence type="ECO:0000256" key="5">
    <source>
        <dbReference type="ARBA" id="ARBA00022490"/>
    </source>
</evidence>
<dbReference type="InterPro" id="IPR001126">
    <property type="entry name" value="UmuC"/>
</dbReference>
<dbReference type="GO" id="GO:0009432">
    <property type="term" value="P:SOS response"/>
    <property type="evidence" value="ECO:0007669"/>
    <property type="project" value="TreeGrafter"/>
</dbReference>
<dbReference type="Gene3D" id="1.10.150.20">
    <property type="entry name" value="5' to 3' exonuclease, C-terminal subdomain"/>
    <property type="match status" value="1"/>
</dbReference>
<dbReference type="SUPFAM" id="SSF56672">
    <property type="entry name" value="DNA/RNA polymerases"/>
    <property type="match status" value="1"/>
</dbReference>
<dbReference type="InterPro" id="IPR036775">
    <property type="entry name" value="DNA_pol_Y-fam_lit_finger_sf"/>
</dbReference>
<evidence type="ECO:0000256" key="11">
    <source>
        <dbReference type="ARBA" id="ARBA00022842"/>
    </source>
</evidence>
<evidence type="ECO:0000256" key="9">
    <source>
        <dbReference type="ARBA" id="ARBA00022723"/>
    </source>
</evidence>
<evidence type="ECO:0000256" key="15">
    <source>
        <dbReference type="ARBA" id="ARBA00025589"/>
    </source>
</evidence>
<keyword evidence="20" id="KW-1185">Reference proteome</keyword>
<dbReference type="InterPro" id="IPR043502">
    <property type="entry name" value="DNA/RNA_pol_sf"/>
</dbReference>
<dbReference type="GO" id="GO:0005829">
    <property type="term" value="C:cytosol"/>
    <property type="evidence" value="ECO:0007669"/>
    <property type="project" value="TreeGrafter"/>
</dbReference>
<keyword evidence="14 17" id="KW-0234">DNA repair</keyword>
<dbReference type="EMBL" id="NBBJ01000003">
    <property type="protein sequence ID" value="OWK29838.1"/>
    <property type="molecule type" value="Genomic_DNA"/>
</dbReference>
<comment type="subcellular location">
    <subcellularLocation>
        <location evidence="1 17">Cytoplasm</location>
    </subcellularLocation>
</comment>
<dbReference type="AlphaFoldDB" id="A0A245ZJC4"/>
<evidence type="ECO:0000256" key="17">
    <source>
        <dbReference type="HAMAP-Rule" id="MF_01113"/>
    </source>
</evidence>
<protein>
    <recommendedName>
        <fullName evidence="17">DNA polymerase IV</fullName>
        <shortName evidence="17">Pol IV</shortName>
        <ecNumber evidence="17">2.7.7.7</ecNumber>
    </recommendedName>
</protein>
<comment type="subunit">
    <text evidence="3 17">Monomer.</text>
</comment>
<sequence length="367" mass="39704">MDADGMEAGSIRKIIHVDMDAFFASVEQRDDPALRGRPVAVGHAAARGVVAAASYEARAFGVRSALPSVTALRRCPDLVFVRPRFDVYKAVSRQIQAIFAEYTDLIQPLSLDEAYLDVTANRAGLPTAWATAKAIRARILAETGLTASAGISYNKFLAKLASDHRKPNGQFAVTPDMGPAWVETLPVARFHGVGPVTAAKMKRLGIETGADLRAKSLAFLEQHFGSSAGWYHAIARAEDHRPVNPNRVRKSSGSETTFNRDLTEPAEIEAGVLLMADDVWEWCEKAQAFGRTVTVKIKFQDFRLITRSRSHAGAIADQALLRQASLDLVRSIYPPDTGIRLVGVTVSNFDVPAPEAAPALPLFGAAS</sequence>
<evidence type="ECO:0000256" key="3">
    <source>
        <dbReference type="ARBA" id="ARBA00011245"/>
    </source>
</evidence>
<dbReference type="NCBIfam" id="NF002677">
    <property type="entry name" value="PRK02406.1"/>
    <property type="match status" value="1"/>
</dbReference>
<reference evidence="19 20" key="1">
    <citation type="submission" date="2017-03" db="EMBL/GenBank/DDBJ databases">
        <title>Genome sequence of Sphingomonas mucosissima DSM 17494.</title>
        <authorList>
            <person name="Poehlein A."/>
            <person name="Wuebbeler J.H."/>
            <person name="Steinbuechel A."/>
            <person name="Daniel R."/>
        </authorList>
    </citation>
    <scope>NUCLEOTIDE SEQUENCE [LARGE SCALE GENOMIC DNA]</scope>
    <source>
        <strain evidence="19 20">DSM 17494</strain>
    </source>
</reference>
<dbReference type="Pfam" id="PF11799">
    <property type="entry name" value="IMS_C"/>
    <property type="match status" value="1"/>
</dbReference>
<keyword evidence="8 17" id="KW-0235">DNA replication</keyword>
<dbReference type="FunFam" id="3.30.1490.100:FF:000004">
    <property type="entry name" value="DNA polymerase IV"/>
    <property type="match status" value="1"/>
</dbReference>
<dbReference type="Proteomes" id="UP000197783">
    <property type="component" value="Unassembled WGS sequence"/>
</dbReference>
<dbReference type="EC" id="2.7.7.7" evidence="17"/>
<accession>A0A245ZJC4</accession>
<gene>
    <name evidence="19" type="primary">dinB_2</name>
    <name evidence="17" type="synonym">dinB</name>
    <name evidence="19" type="ORF">SPMU_22600</name>
</gene>
<keyword evidence="7 17" id="KW-0548">Nucleotidyltransferase</keyword>
<dbReference type="GO" id="GO:0006261">
    <property type="term" value="P:DNA-templated DNA replication"/>
    <property type="evidence" value="ECO:0007669"/>
    <property type="project" value="UniProtKB-UniRule"/>
</dbReference>
<dbReference type="PROSITE" id="PS50173">
    <property type="entry name" value="UMUC"/>
    <property type="match status" value="1"/>
</dbReference>
<evidence type="ECO:0000256" key="8">
    <source>
        <dbReference type="ARBA" id="ARBA00022705"/>
    </source>
</evidence>
<proteinExistence type="inferred from homology"/>
<evidence type="ECO:0000256" key="16">
    <source>
        <dbReference type="ARBA" id="ARBA00049244"/>
    </source>
</evidence>
<dbReference type="InterPro" id="IPR050116">
    <property type="entry name" value="DNA_polymerase-Y"/>
</dbReference>
<comment type="similarity">
    <text evidence="2 17">Belongs to the DNA polymerase type-Y family.</text>
</comment>
<dbReference type="Gene3D" id="3.30.1490.100">
    <property type="entry name" value="DNA polymerase, Y-family, little finger domain"/>
    <property type="match status" value="1"/>
</dbReference>
<dbReference type="Pfam" id="PF00817">
    <property type="entry name" value="IMS"/>
    <property type="match status" value="1"/>
</dbReference>
<dbReference type="GO" id="GO:0006281">
    <property type="term" value="P:DNA repair"/>
    <property type="evidence" value="ECO:0007669"/>
    <property type="project" value="UniProtKB-UniRule"/>
</dbReference>
<keyword evidence="12 17" id="KW-0239">DNA-directed DNA polymerase</keyword>
<dbReference type="InterPro" id="IPR043128">
    <property type="entry name" value="Rev_trsase/Diguanyl_cyclase"/>
</dbReference>
<dbReference type="GO" id="GO:0003684">
    <property type="term" value="F:damaged DNA binding"/>
    <property type="evidence" value="ECO:0007669"/>
    <property type="project" value="InterPro"/>
</dbReference>
<comment type="catalytic activity">
    <reaction evidence="16 17">
        <text>DNA(n) + a 2'-deoxyribonucleoside 5'-triphosphate = DNA(n+1) + diphosphate</text>
        <dbReference type="Rhea" id="RHEA:22508"/>
        <dbReference type="Rhea" id="RHEA-COMP:17339"/>
        <dbReference type="Rhea" id="RHEA-COMP:17340"/>
        <dbReference type="ChEBI" id="CHEBI:33019"/>
        <dbReference type="ChEBI" id="CHEBI:61560"/>
        <dbReference type="ChEBI" id="CHEBI:173112"/>
        <dbReference type="EC" id="2.7.7.7"/>
    </reaction>
</comment>
<keyword evidence="6 17" id="KW-0808">Transferase</keyword>
<feature type="active site" evidence="17">
    <location>
        <position position="113"/>
    </location>
</feature>
<dbReference type="HAMAP" id="MF_01113">
    <property type="entry name" value="DNApol_IV"/>
    <property type="match status" value="1"/>
</dbReference>
<comment type="cofactor">
    <cofactor evidence="17">
        <name>Mg(2+)</name>
        <dbReference type="ChEBI" id="CHEBI:18420"/>
    </cofactor>
    <text evidence="17">Binds 2 magnesium ions per subunit.</text>
</comment>
<comment type="function">
    <text evidence="15 17">Poorly processive, error-prone DNA polymerase involved in untargeted mutagenesis. Copies undamaged DNA at stalled replication forks, which arise in vivo from mismatched or misaligned primer ends. These misaligned primers can be extended by PolIV. Exhibits no 3'-5' exonuclease (proofreading) activity. May be involved in translesional synthesis, in conjunction with the beta clamp from PolIII.</text>
</comment>
<name>A0A245ZJC4_9SPHN</name>
<evidence type="ECO:0000256" key="1">
    <source>
        <dbReference type="ARBA" id="ARBA00004496"/>
    </source>
</evidence>
<feature type="binding site" evidence="17">
    <location>
        <position position="112"/>
    </location>
    <ligand>
        <name>Mg(2+)</name>
        <dbReference type="ChEBI" id="CHEBI:18420"/>
    </ligand>
</feature>
<evidence type="ECO:0000256" key="13">
    <source>
        <dbReference type="ARBA" id="ARBA00023125"/>
    </source>
</evidence>
<dbReference type="FunFam" id="3.40.1170.60:FF:000001">
    <property type="entry name" value="DNA polymerase IV"/>
    <property type="match status" value="1"/>
</dbReference>
<comment type="caution">
    <text evidence="19">The sequence shown here is derived from an EMBL/GenBank/DDBJ whole genome shotgun (WGS) entry which is preliminary data.</text>
</comment>
<dbReference type="PANTHER" id="PTHR11076:SF33">
    <property type="entry name" value="DNA POLYMERASE KAPPA"/>
    <property type="match status" value="1"/>
</dbReference>
<evidence type="ECO:0000256" key="12">
    <source>
        <dbReference type="ARBA" id="ARBA00022932"/>
    </source>
</evidence>
<feature type="domain" description="UmuC" evidence="18">
    <location>
        <begin position="14"/>
        <end position="194"/>
    </location>
</feature>